<organism evidence="1 2">
    <name type="scientific">Araneus ventricosus</name>
    <name type="common">Orbweaver spider</name>
    <name type="synonym">Epeira ventricosa</name>
    <dbReference type="NCBI Taxonomy" id="182803"/>
    <lineage>
        <taxon>Eukaryota</taxon>
        <taxon>Metazoa</taxon>
        <taxon>Ecdysozoa</taxon>
        <taxon>Arthropoda</taxon>
        <taxon>Chelicerata</taxon>
        <taxon>Arachnida</taxon>
        <taxon>Araneae</taxon>
        <taxon>Araneomorphae</taxon>
        <taxon>Entelegynae</taxon>
        <taxon>Araneoidea</taxon>
        <taxon>Araneidae</taxon>
        <taxon>Araneus</taxon>
    </lineage>
</organism>
<comment type="caution">
    <text evidence="1">The sequence shown here is derived from an EMBL/GenBank/DDBJ whole genome shotgun (WGS) entry which is preliminary data.</text>
</comment>
<dbReference type="EMBL" id="BGPR01020861">
    <property type="protein sequence ID" value="GBN85626.1"/>
    <property type="molecule type" value="Genomic_DNA"/>
</dbReference>
<evidence type="ECO:0000313" key="2">
    <source>
        <dbReference type="Proteomes" id="UP000499080"/>
    </source>
</evidence>
<protein>
    <submittedName>
        <fullName evidence="1">Uncharacterized protein</fullName>
    </submittedName>
</protein>
<dbReference type="AlphaFoldDB" id="A0A4Y2SDI1"/>
<name>A0A4Y2SDI1_ARAVE</name>
<proteinExistence type="predicted"/>
<reference evidence="1 2" key="1">
    <citation type="journal article" date="2019" name="Sci. Rep.">
        <title>Orb-weaving spider Araneus ventricosus genome elucidates the spidroin gene catalogue.</title>
        <authorList>
            <person name="Kono N."/>
            <person name="Nakamura H."/>
            <person name="Ohtoshi R."/>
            <person name="Moran D.A.P."/>
            <person name="Shinohara A."/>
            <person name="Yoshida Y."/>
            <person name="Fujiwara M."/>
            <person name="Mori M."/>
            <person name="Tomita M."/>
            <person name="Arakawa K."/>
        </authorList>
    </citation>
    <scope>NUCLEOTIDE SEQUENCE [LARGE SCALE GENOMIC DNA]</scope>
</reference>
<gene>
    <name evidence="1" type="ORF">AVEN_85384_1</name>
</gene>
<keyword evidence="2" id="KW-1185">Reference proteome</keyword>
<dbReference type="Proteomes" id="UP000499080">
    <property type="component" value="Unassembled WGS sequence"/>
</dbReference>
<sequence>MPATSHQVLWLWASLSSPDPNPASFSLGIHQTASVIQPLPAAPAELRNCITDTCASVMPSWHDNACGVQSDQMCVFLRHKFCMTDG</sequence>
<evidence type="ECO:0000313" key="1">
    <source>
        <dbReference type="EMBL" id="GBN85626.1"/>
    </source>
</evidence>
<accession>A0A4Y2SDI1</accession>